<dbReference type="GO" id="GO:0003939">
    <property type="term" value="F:L-iditol 2-dehydrogenase (NAD+) activity"/>
    <property type="evidence" value="ECO:0007669"/>
    <property type="project" value="TreeGrafter"/>
</dbReference>
<evidence type="ECO:0000256" key="6">
    <source>
        <dbReference type="ARBA" id="ARBA00023027"/>
    </source>
</evidence>
<evidence type="ECO:0000256" key="1">
    <source>
        <dbReference type="ARBA" id="ARBA00001947"/>
    </source>
</evidence>
<dbReference type="InterPro" id="IPR013154">
    <property type="entry name" value="ADH-like_N"/>
</dbReference>
<feature type="domain" description="Enoyl reductase (ER)" evidence="10">
    <location>
        <begin position="13"/>
        <end position="319"/>
    </location>
</feature>
<evidence type="ECO:0000256" key="4">
    <source>
        <dbReference type="ARBA" id="ARBA00022833"/>
    </source>
</evidence>
<keyword evidence="11" id="KW-1185">Reference proteome</keyword>
<dbReference type="Pfam" id="PF08240">
    <property type="entry name" value="ADH_N"/>
    <property type="match status" value="1"/>
</dbReference>
<evidence type="ECO:0000256" key="2">
    <source>
        <dbReference type="ARBA" id="ARBA00008072"/>
    </source>
</evidence>
<proteinExistence type="inferred from homology"/>
<dbReference type="GO" id="GO:0006062">
    <property type="term" value="P:sorbitol catabolic process"/>
    <property type="evidence" value="ECO:0007669"/>
    <property type="project" value="TreeGrafter"/>
</dbReference>
<dbReference type="AlphaFoldDB" id="A0A6P4YT97"/>
<dbReference type="CDD" id="cd05285">
    <property type="entry name" value="sorbitol_DH"/>
    <property type="match status" value="1"/>
</dbReference>
<keyword evidence="4 9" id="KW-0862">Zinc</keyword>
<dbReference type="SUPFAM" id="SSF51735">
    <property type="entry name" value="NAD(P)-binding Rossmann-fold domains"/>
    <property type="match status" value="1"/>
</dbReference>
<dbReference type="InterPro" id="IPR020843">
    <property type="entry name" value="ER"/>
</dbReference>
<dbReference type="Gene3D" id="3.90.180.10">
    <property type="entry name" value="Medium-chain alcohol dehydrogenases, catalytic domain"/>
    <property type="match status" value="1"/>
</dbReference>
<dbReference type="FunFam" id="3.40.50.720:FF:000068">
    <property type="entry name" value="Sorbitol dehydrogenase"/>
    <property type="match status" value="1"/>
</dbReference>
<dbReference type="OrthoDB" id="1879366at2759"/>
<dbReference type="InterPro" id="IPR002328">
    <property type="entry name" value="ADH_Zn_CS"/>
</dbReference>
<dbReference type="InterPro" id="IPR011032">
    <property type="entry name" value="GroES-like_sf"/>
</dbReference>
<dbReference type="RefSeq" id="XP_019624969.1">
    <property type="nucleotide sequence ID" value="XM_019769410.1"/>
</dbReference>
<dbReference type="GeneID" id="109470458"/>
<evidence type="ECO:0000313" key="12">
    <source>
        <dbReference type="RefSeq" id="XP_019624969.1"/>
    </source>
</evidence>
<evidence type="ECO:0000313" key="11">
    <source>
        <dbReference type="Proteomes" id="UP000515135"/>
    </source>
</evidence>
<dbReference type="SUPFAM" id="SSF50129">
    <property type="entry name" value="GroES-like"/>
    <property type="match status" value="1"/>
</dbReference>
<protein>
    <recommendedName>
        <fullName evidence="7">Sorbitol dehydrogenase</fullName>
    </recommendedName>
    <alternativeName>
        <fullName evidence="8">Polyol dehydrogenase</fullName>
    </alternativeName>
</protein>
<dbReference type="KEGG" id="bbel:109470458"/>
<dbReference type="Pfam" id="PF00107">
    <property type="entry name" value="ADH_zinc_N"/>
    <property type="match status" value="1"/>
</dbReference>
<dbReference type="GO" id="GO:0008270">
    <property type="term" value="F:zinc ion binding"/>
    <property type="evidence" value="ECO:0007669"/>
    <property type="project" value="InterPro"/>
</dbReference>
<dbReference type="InterPro" id="IPR036291">
    <property type="entry name" value="NAD(P)-bd_dom_sf"/>
</dbReference>
<name>A0A6P4YT97_BRABE</name>
<dbReference type="PANTHER" id="PTHR43161:SF9">
    <property type="entry name" value="SORBITOL DEHYDROGENASE"/>
    <property type="match status" value="1"/>
</dbReference>
<sequence>MAAESNLSAVLYGKDDLRLEHRDIKLPGENEVQIAMRSVGICGSDVKYWTHGKCGRFVLDEPMVMGHESSGTVVAVGRGVTHLAKGDRVAIEPGVPCRTCRICKEGRYNLCADMKFCATPPVHGSLCRLYNHAADFCYKLPAHVSFEEGAMLEPLSVAVYTCQRGEVRVGSKVLIFGAGPIGLLCLLVAKTRGASSVAITDIDDYRLAVAKEYGADHVIKVATNDSQALARTIADEMGGQPDVSLECSGVDSSFVTAIYATRSGGVVVLVGRGSLDVDVPIVNAAVREVDIRGVFRYCNNYPQALAMVASGQIDTKRLITHNFTLEDSLQAFHTANSRQSRAIKVMINCS</sequence>
<evidence type="ECO:0000256" key="9">
    <source>
        <dbReference type="RuleBase" id="RU361277"/>
    </source>
</evidence>
<dbReference type="PANTHER" id="PTHR43161">
    <property type="entry name" value="SORBITOL DEHYDROGENASE"/>
    <property type="match status" value="1"/>
</dbReference>
<evidence type="ECO:0000256" key="3">
    <source>
        <dbReference type="ARBA" id="ARBA00022723"/>
    </source>
</evidence>
<keyword evidence="6" id="KW-0520">NAD</keyword>
<gene>
    <name evidence="12" type="primary">LOC109470458</name>
</gene>
<evidence type="ECO:0000256" key="8">
    <source>
        <dbReference type="ARBA" id="ARBA00032485"/>
    </source>
</evidence>
<keyword evidence="5" id="KW-0560">Oxidoreductase</keyword>
<evidence type="ECO:0000259" key="10">
    <source>
        <dbReference type="SMART" id="SM00829"/>
    </source>
</evidence>
<dbReference type="PROSITE" id="PS00059">
    <property type="entry name" value="ADH_ZINC"/>
    <property type="match status" value="1"/>
</dbReference>
<keyword evidence="3 9" id="KW-0479">Metal-binding</keyword>
<dbReference type="InterPro" id="IPR013149">
    <property type="entry name" value="ADH-like_C"/>
</dbReference>
<dbReference type="Proteomes" id="UP000515135">
    <property type="component" value="Unplaced"/>
</dbReference>
<comment type="similarity">
    <text evidence="2 9">Belongs to the zinc-containing alcohol dehydrogenase family.</text>
</comment>
<organism evidence="11 12">
    <name type="scientific">Branchiostoma belcheri</name>
    <name type="common">Amphioxus</name>
    <dbReference type="NCBI Taxonomy" id="7741"/>
    <lineage>
        <taxon>Eukaryota</taxon>
        <taxon>Metazoa</taxon>
        <taxon>Chordata</taxon>
        <taxon>Cephalochordata</taxon>
        <taxon>Leptocardii</taxon>
        <taxon>Amphioxiformes</taxon>
        <taxon>Branchiostomatidae</taxon>
        <taxon>Branchiostoma</taxon>
    </lineage>
</organism>
<evidence type="ECO:0000256" key="7">
    <source>
        <dbReference type="ARBA" id="ARBA00026132"/>
    </source>
</evidence>
<dbReference type="SMART" id="SM00829">
    <property type="entry name" value="PKS_ER"/>
    <property type="match status" value="1"/>
</dbReference>
<reference evidence="12" key="1">
    <citation type="submission" date="2025-08" db="UniProtKB">
        <authorList>
            <consortium name="RefSeq"/>
        </authorList>
    </citation>
    <scope>IDENTIFICATION</scope>
    <source>
        <tissue evidence="12">Gonad</tissue>
    </source>
</reference>
<dbReference type="InterPro" id="IPR045306">
    <property type="entry name" value="SDH-like"/>
</dbReference>
<dbReference type="Gene3D" id="3.40.50.720">
    <property type="entry name" value="NAD(P)-binding Rossmann-like Domain"/>
    <property type="match status" value="1"/>
</dbReference>
<comment type="cofactor">
    <cofactor evidence="1 9">
        <name>Zn(2+)</name>
        <dbReference type="ChEBI" id="CHEBI:29105"/>
    </cofactor>
</comment>
<accession>A0A6P4YT97</accession>
<evidence type="ECO:0000256" key="5">
    <source>
        <dbReference type="ARBA" id="ARBA00023002"/>
    </source>
</evidence>